<name>A0A2D2D0X4_METT3</name>
<dbReference type="EMBL" id="CP023737">
    <property type="protein sequence ID" value="ATQ68519.1"/>
    <property type="molecule type" value="Genomic_DNA"/>
</dbReference>
<proteinExistence type="predicted"/>
<dbReference type="AlphaFoldDB" id="A0A2D2D0X4"/>
<sequence length="206" mass="22769">MIARPLGIVQDLVEDGRTYTSYHKQLASGARVAEENEWDLTRTQVEAALFPNFHAEIVFASLTLDGAGMSGYGAYTLVLKEATISRRASVFEGNPYDLAERLNWLLTKPIPQGYRAIWSERNLLAQAKLHVELTPDTADVEFPAILARDGGGTGNSDFIEVHIYGALNKYAVAKVLGPKAATREDREILKRLGRKLIELGATLELR</sequence>
<reference evidence="2" key="1">
    <citation type="submission" date="2017-10" db="EMBL/GenBank/DDBJ databases">
        <title>Completed PacBio SMRT sequence of Methylosinus trichosporium OB3b reveals presence of a third large plasmid.</title>
        <authorList>
            <person name="Charles T.C."/>
            <person name="Lynch M.D.J."/>
            <person name="Heil J.R."/>
            <person name="Cheng J."/>
        </authorList>
    </citation>
    <scope>NUCLEOTIDE SEQUENCE [LARGE SCALE GENOMIC DNA]</scope>
    <source>
        <strain evidence="2">OB3b</strain>
    </source>
</reference>
<dbReference type="Proteomes" id="UP000230709">
    <property type="component" value="Chromosome"/>
</dbReference>
<evidence type="ECO:0000313" key="1">
    <source>
        <dbReference type="EMBL" id="ATQ68519.1"/>
    </source>
</evidence>
<keyword evidence="2" id="KW-1185">Reference proteome</keyword>
<gene>
    <name evidence="1" type="ORF">CQW49_11985</name>
</gene>
<dbReference type="KEGG" id="mtw:CQW49_11985"/>
<accession>A0A2D2D0X4</accession>
<evidence type="ECO:0000313" key="2">
    <source>
        <dbReference type="Proteomes" id="UP000230709"/>
    </source>
</evidence>
<organism evidence="1 2">
    <name type="scientific">Methylosinus trichosporium (strain ATCC 35070 / NCIMB 11131 / UNIQEM 75 / OB3b)</name>
    <dbReference type="NCBI Taxonomy" id="595536"/>
    <lineage>
        <taxon>Bacteria</taxon>
        <taxon>Pseudomonadati</taxon>
        <taxon>Pseudomonadota</taxon>
        <taxon>Alphaproteobacteria</taxon>
        <taxon>Hyphomicrobiales</taxon>
        <taxon>Methylocystaceae</taxon>
        <taxon>Methylosinus</taxon>
    </lineage>
</organism>
<protein>
    <submittedName>
        <fullName evidence="1">Uncharacterized protein</fullName>
    </submittedName>
</protein>
<dbReference type="STRING" id="595536.GCA_000178815_02769"/>